<evidence type="ECO:0000256" key="13">
    <source>
        <dbReference type="ARBA" id="ARBA00025471"/>
    </source>
</evidence>
<reference evidence="20 21" key="1">
    <citation type="submission" date="2016-11" db="EMBL/GenBank/DDBJ databases">
        <title>The macronuclear genome of Stentor coeruleus: a giant cell with tiny introns.</title>
        <authorList>
            <person name="Slabodnick M."/>
            <person name="Ruby J.G."/>
            <person name="Reiff S.B."/>
            <person name="Swart E.C."/>
            <person name="Gosai S."/>
            <person name="Prabakaran S."/>
            <person name="Witkowska E."/>
            <person name="Larue G.E."/>
            <person name="Fisher S."/>
            <person name="Freeman R.M."/>
            <person name="Gunawardena J."/>
            <person name="Chu W."/>
            <person name="Stover N.A."/>
            <person name="Gregory B.D."/>
            <person name="Nowacki M."/>
            <person name="Derisi J."/>
            <person name="Roy S.W."/>
            <person name="Marshall W.F."/>
            <person name="Sood P."/>
        </authorList>
    </citation>
    <scope>NUCLEOTIDE SEQUENCE [LARGE SCALE GENOMIC DNA]</scope>
    <source>
        <strain evidence="20">WM001</strain>
    </source>
</reference>
<keyword evidence="6 14" id="KW-0256">Endoplasmic reticulum</keyword>
<evidence type="ECO:0000313" key="21">
    <source>
        <dbReference type="Proteomes" id="UP000187209"/>
    </source>
</evidence>
<dbReference type="InterPro" id="IPR036175">
    <property type="entry name" value="Sec23/24_helical_dom_sf"/>
</dbReference>
<evidence type="ECO:0000313" key="20">
    <source>
        <dbReference type="EMBL" id="OMJ67512.1"/>
    </source>
</evidence>
<organism evidence="20 21">
    <name type="scientific">Stentor coeruleus</name>
    <dbReference type="NCBI Taxonomy" id="5963"/>
    <lineage>
        <taxon>Eukaryota</taxon>
        <taxon>Sar</taxon>
        <taxon>Alveolata</taxon>
        <taxon>Ciliophora</taxon>
        <taxon>Postciliodesmatophora</taxon>
        <taxon>Heterotrichea</taxon>
        <taxon>Heterotrichida</taxon>
        <taxon>Stentoridae</taxon>
        <taxon>Stentor</taxon>
    </lineage>
</organism>
<evidence type="ECO:0000256" key="6">
    <source>
        <dbReference type="ARBA" id="ARBA00022824"/>
    </source>
</evidence>
<evidence type="ECO:0000256" key="1">
    <source>
        <dbReference type="ARBA" id="ARBA00004255"/>
    </source>
</evidence>
<dbReference type="InterPro" id="IPR036180">
    <property type="entry name" value="Gelsolin-like_dom_sf"/>
</dbReference>
<keyword evidence="10" id="KW-0333">Golgi apparatus</keyword>
<dbReference type="FunFam" id="1.20.120.730:FF:000005">
    <property type="entry name" value="Protein transport protein SEC23"/>
    <property type="match status" value="1"/>
</dbReference>
<dbReference type="SUPFAM" id="SSF82919">
    <property type="entry name" value="Zn-finger domain of Sec23/24"/>
    <property type="match status" value="1"/>
</dbReference>
<dbReference type="InterPro" id="IPR006895">
    <property type="entry name" value="Znf_Sec23_Sec24"/>
</dbReference>
<proteinExistence type="inferred from homology"/>
<dbReference type="Gene3D" id="3.40.20.10">
    <property type="entry name" value="Severin"/>
    <property type="match status" value="1"/>
</dbReference>
<evidence type="ECO:0000256" key="7">
    <source>
        <dbReference type="ARBA" id="ARBA00022833"/>
    </source>
</evidence>
<feature type="domain" description="Sec23/Sec24 trunk" evidence="17">
    <location>
        <begin position="123"/>
        <end position="378"/>
    </location>
</feature>
<keyword evidence="7 14" id="KW-0862">Zinc</keyword>
<dbReference type="Gene3D" id="2.60.40.1670">
    <property type="entry name" value="beta-sandwich domain of Sec23/24"/>
    <property type="match status" value="1"/>
</dbReference>
<keyword evidence="12 14" id="KW-0968">Cytoplasmic vesicle</keyword>
<dbReference type="FunFam" id="2.30.30.380:FF:000001">
    <property type="entry name" value="Protein transport protein SEC23"/>
    <property type="match status" value="1"/>
</dbReference>
<evidence type="ECO:0000259" key="15">
    <source>
        <dbReference type="Pfam" id="PF00626"/>
    </source>
</evidence>
<dbReference type="GO" id="GO:0030127">
    <property type="term" value="C:COPII vesicle coat"/>
    <property type="evidence" value="ECO:0007669"/>
    <property type="project" value="InterPro"/>
</dbReference>
<evidence type="ECO:0000256" key="9">
    <source>
        <dbReference type="ARBA" id="ARBA00022927"/>
    </source>
</evidence>
<dbReference type="Gene3D" id="2.30.30.380">
    <property type="entry name" value="Zn-finger domain of Sec23/24"/>
    <property type="match status" value="1"/>
</dbReference>
<dbReference type="Proteomes" id="UP000187209">
    <property type="component" value="Unassembled WGS sequence"/>
</dbReference>
<dbReference type="SUPFAM" id="SSF81995">
    <property type="entry name" value="beta-sandwich domain of Sec23/24"/>
    <property type="match status" value="1"/>
</dbReference>
<feature type="domain" description="Zinc finger Sec23/Sec24-type" evidence="16">
    <location>
        <begin position="55"/>
        <end position="93"/>
    </location>
</feature>
<dbReference type="InterPro" id="IPR012990">
    <property type="entry name" value="Beta-sandwich_Sec23_24"/>
</dbReference>
<dbReference type="PANTHER" id="PTHR11141:SF0">
    <property type="entry name" value="PROTEIN TRANSPORT PROTEIN SEC23"/>
    <property type="match status" value="1"/>
</dbReference>
<dbReference type="Pfam" id="PF04810">
    <property type="entry name" value="zf-Sec23_Sec24"/>
    <property type="match status" value="1"/>
</dbReference>
<keyword evidence="5 14" id="KW-0479">Metal-binding</keyword>
<dbReference type="OrthoDB" id="10256289at2759"/>
<dbReference type="FunFam" id="3.40.50.410:FF:000043">
    <property type="entry name" value="Protein transport protein SEC23"/>
    <property type="match status" value="1"/>
</dbReference>
<dbReference type="SUPFAM" id="SSF82754">
    <property type="entry name" value="C-terminal, gelsolin-like domain of Sec23/24"/>
    <property type="match status" value="1"/>
</dbReference>
<evidence type="ECO:0000259" key="19">
    <source>
        <dbReference type="Pfam" id="PF08033"/>
    </source>
</evidence>
<comment type="function">
    <text evidence="13 14">Component of the coat protein complex II (COPII) which promotes the formation of transport vesicles from the endoplasmic reticulum (ER). The coat has two main functions, the physical deformation of the endoplasmic reticulum membrane into vesicles and the selection of cargo molecules.</text>
</comment>
<comment type="caution">
    <text evidence="20">The sequence shown here is derived from an EMBL/GenBank/DDBJ whole genome shotgun (WGS) entry which is preliminary data.</text>
</comment>
<evidence type="ECO:0000256" key="12">
    <source>
        <dbReference type="ARBA" id="ARBA00023329"/>
    </source>
</evidence>
<dbReference type="InterPro" id="IPR036174">
    <property type="entry name" value="Znf_Sec23_Sec24_sf"/>
</dbReference>
<dbReference type="InterPro" id="IPR037364">
    <property type="entry name" value="Sec23"/>
</dbReference>
<dbReference type="FunFam" id="3.40.20.10:FF:000041">
    <property type="entry name" value="Protein transport protein SEC23"/>
    <property type="match status" value="1"/>
</dbReference>
<dbReference type="SUPFAM" id="SSF53300">
    <property type="entry name" value="vWA-like"/>
    <property type="match status" value="1"/>
</dbReference>
<dbReference type="Pfam" id="PF04811">
    <property type="entry name" value="Sec23_trunk"/>
    <property type="match status" value="1"/>
</dbReference>
<evidence type="ECO:0000259" key="18">
    <source>
        <dbReference type="Pfam" id="PF04815"/>
    </source>
</evidence>
<gene>
    <name evidence="20" type="ORF">SteCoe_35301</name>
</gene>
<dbReference type="AlphaFoldDB" id="A0A1R2ASQ3"/>
<evidence type="ECO:0000259" key="17">
    <source>
        <dbReference type="Pfam" id="PF04811"/>
    </source>
</evidence>
<evidence type="ECO:0000256" key="5">
    <source>
        <dbReference type="ARBA" id="ARBA00022723"/>
    </source>
</evidence>
<keyword evidence="4 14" id="KW-0813">Transport</keyword>
<accession>A0A1R2ASQ3</accession>
<dbReference type="GO" id="GO:0005096">
    <property type="term" value="F:GTPase activator activity"/>
    <property type="evidence" value="ECO:0007669"/>
    <property type="project" value="TreeGrafter"/>
</dbReference>
<evidence type="ECO:0000256" key="14">
    <source>
        <dbReference type="RuleBase" id="RU365030"/>
    </source>
</evidence>
<evidence type="ECO:0000256" key="8">
    <source>
        <dbReference type="ARBA" id="ARBA00022892"/>
    </source>
</evidence>
<comment type="subcellular location">
    <subcellularLocation>
        <location evidence="14">Cytoplasmic vesicle</location>
        <location evidence="14">COPII-coated vesicle membrane</location>
        <topology evidence="14">Peripheral membrane protein</topology>
        <orientation evidence="14">Cytoplasmic side</orientation>
    </subcellularLocation>
    <subcellularLocation>
        <location evidence="14">Endoplasmic reticulum membrane</location>
        <topology evidence="14">Peripheral membrane protein</topology>
        <orientation evidence="14">Cytoplasmic side</orientation>
    </subcellularLocation>
    <subcellularLocation>
        <location evidence="1">Golgi apparatus membrane</location>
        <topology evidence="1">Peripheral membrane protein</topology>
        <orientation evidence="1">Cytoplasmic side</orientation>
    </subcellularLocation>
</comment>
<feature type="domain" description="Sec23/Sec24 helical" evidence="18">
    <location>
        <begin position="503"/>
        <end position="601"/>
    </location>
</feature>
<dbReference type="Gene3D" id="3.40.50.410">
    <property type="entry name" value="von Willebrand factor, type A domain"/>
    <property type="match status" value="1"/>
</dbReference>
<dbReference type="GO" id="GO:0006886">
    <property type="term" value="P:intracellular protein transport"/>
    <property type="evidence" value="ECO:0007669"/>
    <property type="project" value="InterPro"/>
</dbReference>
<dbReference type="Pfam" id="PF00626">
    <property type="entry name" value="Gelsolin"/>
    <property type="match status" value="1"/>
</dbReference>
<sequence>MSELIYALEDRDGLRCTWQHWPSTKPESQHNVIPLSLLYSPKKEIEGMALVEYEPVQCPKCKSVLNPHCPVDFSVKVWACPFCLSRNPFSQVYRANISETTLPTELIPQCTTIEYILPSHVPYSPAFVFVVDTSSSIEELSFLKSSLLQCINLLPAESLVGFITFGKNAFLYNLGWAECSRCYAFKGDKVYLLQGVKDQLGLSSSDSRSVMAGIRKFLMPAGECEFALNAVIDELTKDPWPISSGNRASRCTGNALQLAITLLEIAYPKHGARVILFASGACTYGPGIIVSEPMLDSIRTQNDIKNEQAKYVKTAKNYYEGLGLRASNNGHAIDIFCCSIDQIGILEMSSMCENTGGYLVMTDTYSSEVFSSSLRKMFARDDTGALRMGFSATVTMLTSPGVKINGALGPGMSMLQKNEFVSDVEIGLGMTNAWRISSLDPQTSIAYYLDVINESNDVKKSNGYVQFQTKYQHSSGRFRLRVTTAKYHYCEIGNLQKLISGFDQETSTIIMARWAVAKIEAEESIEVIRWIDRTLIRLVKKFAEYQMDMTSSFRLCHEFSLYPQFMFHLRRSQFMQRFNVSPDESAYYRVLLMRENVTNSLLMIQPALLQYSFDNPQSEPVLLDIVSLKNNVILLLDTFFHVLIWQGDMISKWIKLGYHEKEEYEHFRTLLQMPRDDAQSILEQRFPVPKLQETECGKGPERLLKAKVNPSGGGAGNSTVDSGNYFTEDVSLKVFMDSLIQYVVKS</sequence>
<evidence type="ECO:0000256" key="10">
    <source>
        <dbReference type="ARBA" id="ARBA00023034"/>
    </source>
</evidence>
<dbReference type="GO" id="GO:0008270">
    <property type="term" value="F:zinc ion binding"/>
    <property type="evidence" value="ECO:0007669"/>
    <property type="project" value="InterPro"/>
</dbReference>
<evidence type="ECO:0000256" key="11">
    <source>
        <dbReference type="ARBA" id="ARBA00023136"/>
    </source>
</evidence>
<dbReference type="GO" id="GO:0090110">
    <property type="term" value="P:COPII-coated vesicle cargo loading"/>
    <property type="evidence" value="ECO:0007669"/>
    <property type="project" value="TreeGrafter"/>
</dbReference>
<dbReference type="Gene3D" id="1.20.120.730">
    <property type="entry name" value="Sec23/Sec24 helical domain"/>
    <property type="match status" value="1"/>
</dbReference>
<keyword evidence="21" id="KW-1185">Reference proteome</keyword>
<evidence type="ECO:0000256" key="2">
    <source>
        <dbReference type="ARBA" id="ARBA00009210"/>
    </source>
</evidence>
<dbReference type="PANTHER" id="PTHR11141">
    <property type="entry name" value="PROTEIN TRANSPORT PROTEIN SEC23"/>
    <property type="match status" value="1"/>
</dbReference>
<comment type="similarity">
    <text evidence="2 14">Belongs to the SEC23/SEC24 family. SEC23 subfamily.</text>
</comment>
<feature type="domain" description="Sec23/Sec24 beta-sandwich" evidence="19">
    <location>
        <begin position="389"/>
        <end position="487"/>
    </location>
</feature>
<dbReference type="InterPro" id="IPR036465">
    <property type="entry name" value="vWFA_dom_sf"/>
</dbReference>
<dbReference type="InterPro" id="IPR006896">
    <property type="entry name" value="Sec23/24_trunk_dom"/>
</dbReference>
<dbReference type="EMBL" id="MPUH01001483">
    <property type="protein sequence ID" value="OMJ67512.1"/>
    <property type="molecule type" value="Genomic_DNA"/>
</dbReference>
<protein>
    <recommendedName>
        <fullName evidence="3 14">Protein transport protein SEC23</fullName>
    </recommendedName>
</protein>
<dbReference type="InterPro" id="IPR007123">
    <property type="entry name" value="Gelsolin-like_dom"/>
</dbReference>
<name>A0A1R2ASQ3_9CILI</name>
<keyword evidence="9 14" id="KW-0653">Protein transport</keyword>
<keyword evidence="8 14" id="KW-0931">ER-Golgi transport</keyword>
<evidence type="ECO:0000256" key="4">
    <source>
        <dbReference type="ARBA" id="ARBA00022448"/>
    </source>
</evidence>
<dbReference type="SUPFAM" id="SSF81811">
    <property type="entry name" value="Helical domain of Sec23/24"/>
    <property type="match status" value="1"/>
</dbReference>
<feature type="domain" description="Gelsolin-like" evidence="15">
    <location>
        <begin position="616"/>
        <end position="703"/>
    </location>
</feature>
<evidence type="ECO:0000259" key="16">
    <source>
        <dbReference type="Pfam" id="PF04810"/>
    </source>
</evidence>
<keyword evidence="11 14" id="KW-0472">Membrane</keyword>
<dbReference type="GO" id="GO:0070971">
    <property type="term" value="C:endoplasmic reticulum exit site"/>
    <property type="evidence" value="ECO:0007669"/>
    <property type="project" value="TreeGrafter"/>
</dbReference>
<dbReference type="InterPro" id="IPR006900">
    <property type="entry name" value="Sec23/24_helical_dom"/>
</dbReference>
<evidence type="ECO:0000256" key="3">
    <source>
        <dbReference type="ARBA" id="ARBA00021212"/>
    </source>
</evidence>
<dbReference type="InterPro" id="IPR029006">
    <property type="entry name" value="ADF-H/Gelsolin-like_dom_sf"/>
</dbReference>
<dbReference type="Pfam" id="PF08033">
    <property type="entry name" value="Sec23_BS"/>
    <property type="match status" value="1"/>
</dbReference>
<keyword evidence="14" id="KW-0963">Cytoplasm</keyword>
<dbReference type="GO" id="GO:0000139">
    <property type="term" value="C:Golgi membrane"/>
    <property type="evidence" value="ECO:0007669"/>
    <property type="project" value="UniProtKB-SubCell"/>
</dbReference>
<dbReference type="GO" id="GO:0005789">
    <property type="term" value="C:endoplasmic reticulum membrane"/>
    <property type="evidence" value="ECO:0007669"/>
    <property type="project" value="UniProtKB-SubCell"/>
</dbReference>
<dbReference type="Pfam" id="PF04815">
    <property type="entry name" value="Sec23_helical"/>
    <property type="match status" value="1"/>
</dbReference>